<evidence type="ECO:0000313" key="5">
    <source>
        <dbReference type="Proteomes" id="UP001526147"/>
    </source>
</evidence>
<keyword evidence="5" id="KW-1185">Reference proteome</keyword>
<dbReference type="PANTHER" id="PTHR42855">
    <property type="entry name" value="ABC TRANSPORTER ATP-BINDING SUBUNIT"/>
    <property type="match status" value="1"/>
</dbReference>
<evidence type="ECO:0000313" key="4">
    <source>
        <dbReference type="EMBL" id="MCV9886504.1"/>
    </source>
</evidence>
<dbReference type="InterPro" id="IPR027417">
    <property type="entry name" value="P-loop_NTPase"/>
</dbReference>
<dbReference type="PANTHER" id="PTHR42855:SF2">
    <property type="entry name" value="DRUG RESISTANCE ABC TRANSPORTER,ATP-BINDING PROTEIN"/>
    <property type="match status" value="1"/>
</dbReference>
<evidence type="ECO:0000259" key="3">
    <source>
        <dbReference type="PROSITE" id="PS50893"/>
    </source>
</evidence>
<organism evidence="4 5">
    <name type="scientific">Metabacillus halosaccharovorans</name>
    <dbReference type="NCBI Taxonomy" id="930124"/>
    <lineage>
        <taxon>Bacteria</taxon>
        <taxon>Bacillati</taxon>
        <taxon>Bacillota</taxon>
        <taxon>Bacilli</taxon>
        <taxon>Bacillales</taxon>
        <taxon>Bacillaceae</taxon>
        <taxon>Metabacillus</taxon>
    </lineage>
</organism>
<name>A0ABT3DHG7_9BACI</name>
<gene>
    <name evidence="4" type="primary">abc-f</name>
    <name evidence="4" type="ORF">OIH86_12730</name>
</gene>
<protein>
    <submittedName>
        <fullName evidence="4">ABC-F type ribosomal protection protein</fullName>
    </submittedName>
</protein>
<dbReference type="SMART" id="SM00382">
    <property type="entry name" value="AAA"/>
    <property type="match status" value="2"/>
</dbReference>
<dbReference type="Pfam" id="PF00005">
    <property type="entry name" value="ABC_tran"/>
    <property type="match status" value="2"/>
</dbReference>
<dbReference type="InterPro" id="IPR003593">
    <property type="entry name" value="AAA+_ATPase"/>
</dbReference>
<reference evidence="4 5" key="1">
    <citation type="submission" date="2022-10" db="EMBL/GenBank/DDBJ databases">
        <title>Draft genome assembly of moderately radiation resistant bacterium Metabacillus halosaccharovorans.</title>
        <authorList>
            <person name="Pal S."/>
            <person name="Gopinathan A."/>
        </authorList>
    </citation>
    <scope>NUCLEOTIDE SEQUENCE [LARGE SCALE GENOMIC DNA]</scope>
    <source>
        <strain evidence="4 5">VITHBRA001</strain>
    </source>
</reference>
<dbReference type="EMBL" id="JAOYEY010000038">
    <property type="protein sequence ID" value="MCV9886504.1"/>
    <property type="molecule type" value="Genomic_DNA"/>
</dbReference>
<dbReference type="NCBIfam" id="NF000355">
    <property type="entry name" value="ribo_prot_ABC_F"/>
    <property type="match status" value="1"/>
</dbReference>
<dbReference type="CDD" id="cd03221">
    <property type="entry name" value="ABCF_EF-3"/>
    <property type="match status" value="2"/>
</dbReference>
<evidence type="ECO:0000256" key="1">
    <source>
        <dbReference type="ARBA" id="ARBA00022741"/>
    </source>
</evidence>
<dbReference type="InterPro" id="IPR051309">
    <property type="entry name" value="ABCF_ATPase"/>
</dbReference>
<feature type="domain" description="ABC transporter" evidence="3">
    <location>
        <begin position="298"/>
        <end position="510"/>
    </location>
</feature>
<dbReference type="Gene3D" id="3.40.50.300">
    <property type="entry name" value="P-loop containing nucleotide triphosphate hydrolases"/>
    <property type="match status" value="3"/>
</dbReference>
<dbReference type="SUPFAM" id="SSF52540">
    <property type="entry name" value="P-loop containing nucleoside triphosphate hydrolases"/>
    <property type="match status" value="2"/>
</dbReference>
<dbReference type="Pfam" id="PF12848">
    <property type="entry name" value="ABC_tran_Xtn"/>
    <property type="match status" value="1"/>
</dbReference>
<keyword evidence="2" id="KW-0067">ATP-binding</keyword>
<dbReference type="InterPro" id="IPR032781">
    <property type="entry name" value="ABC_tran_Xtn"/>
</dbReference>
<comment type="caution">
    <text evidence="4">The sequence shown here is derived from an EMBL/GenBank/DDBJ whole genome shotgun (WGS) entry which is preliminary data.</text>
</comment>
<dbReference type="PROSITE" id="PS50893">
    <property type="entry name" value="ABC_TRANSPORTER_2"/>
    <property type="match status" value="2"/>
</dbReference>
<keyword evidence="1" id="KW-0547">Nucleotide-binding</keyword>
<dbReference type="RefSeq" id="WP_264143081.1">
    <property type="nucleotide sequence ID" value="NZ_JAOYEY010000038.1"/>
</dbReference>
<dbReference type="InterPro" id="IPR003439">
    <property type="entry name" value="ABC_transporter-like_ATP-bd"/>
</dbReference>
<proteinExistence type="predicted"/>
<dbReference type="Proteomes" id="UP001526147">
    <property type="component" value="Unassembled WGS sequence"/>
</dbReference>
<accession>A0ABT3DHG7</accession>
<evidence type="ECO:0000256" key="2">
    <source>
        <dbReference type="ARBA" id="ARBA00022840"/>
    </source>
</evidence>
<sequence>MLTVRNIHKHFGDQQILNDVSFEIKGQDRIGLVGINGAGKSTLANLIYGKMEPDSGTIVKAPSLKIGYLKQSVDFQSAEISHPSSEFLEKTSELGLSKYQSWDHDRLSHLSGGEKLKIALAEVWSCHPHILLLDEPTNHLDFQGINWLIEQLKTFKGAIVVISHDRYFLDQTVGQIFDLENGHLTIYEGNYTSYFNEKKKRREVQLHHYHSQQKDIARVEAQMEQLQHWAGKAHRTMRDQEGMKEFHGVKAKKIDRAMKSKMKRLKSELEKNKVEKPSEEKNIAFQFKANEKRGNRIIEAKDLMKNFQTRMLFQPSQFFIKHGEKIGIYGPNGSGKTTLINMLRGKETITSGYLNISSSLNIASLSQDVADMDISQTGLEALQISDRTQLLKARTTLANMGMDAEKLSQRVGTLSLGERTRIKLTNMLVNEYDLLILDEPTNHLDLASRNQLEKTLKDFTGTILIVSHDIYFLQHVCDKLLVFEDKKIKRVEMSIEEYEKKRTTPQKSISSTQKEIEEELLRVNTEISAILGELSLLTPDSEKYAILDQKFLNLTKKKQDLLKIAEK</sequence>
<feature type="domain" description="ABC transporter" evidence="3">
    <location>
        <begin position="2"/>
        <end position="206"/>
    </location>
</feature>